<feature type="transmembrane region" description="Helical" evidence="10">
    <location>
        <begin position="340"/>
        <end position="360"/>
    </location>
</feature>
<evidence type="ECO:0000313" key="12">
    <source>
        <dbReference type="EMBL" id="RDW24428.1"/>
    </source>
</evidence>
<evidence type="ECO:0000256" key="9">
    <source>
        <dbReference type="SAM" id="MobiDB-lite"/>
    </source>
</evidence>
<keyword evidence="4 10" id="KW-1133">Transmembrane helix</keyword>
<evidence type="ECO:0000256" key="6">
    <source>
        <dbReference type="ARBA" id="ARBA00023128"/>
    </source>
</evidence>
<dbReference type="InterPro" id="IPR024461">
    <property type="entry name" value="CCDC90-like"/>
</dbReference>
<dbReference type="eggNOG" id="ENOG502S831">
    <property type="taxonomic scope" value="Eukaryota"/>
</dbReference>
<name>A0A1H6PJY2_YARLL</name>
<dbReference type="Gene3D" id="1.20.5.340">
    <property type="match status" value="1"/>
</dbReference>
<gene>
    <name evidence="12" type="ORF">B0I71DRAFT_134352</name>
    <name evidence="11" type="ORF">YALI1_C01993g</name>
</gene>
<keyword evidence="7 10" id="KW-0472">Membrane</keyword>
<dbReference type="OrthoDB" id="5424147at2759"/>
<evidence type="ECO:0000256" key="7">
    <source>
        <dbReference type="ARBA" id="ARBA00023136"/>
    </source>
</evidence>
<feature type="compositionally biased region" description="Basic and acidic residues" evidence="9">
    <location>
        <begin position="88"/>
        <end position="104"/>
    </location>
</feature>
<dbReference type="GO" id="GO:0016020">
    <property type="term" value="C:membrane"/>
    <property type="evidence" value="ECO:0007669"/>
    <property type="project" value="UniProtKB-SubCell"/>
</dbReference>
<keyword evidence="5 8" id="KW-0175">Coiled coil</keyword>
<dbReference type="Pfam" id="PF07798">
    <property type="entry name" value="CCDC90-like"/>
    <property type="match status" value="1"/>
</dbReference>
<dbReference type="PANTHER" id="PTHR14360:SF12">
    <property type="entry name" value="MOZ PROTEIN REPRESENTS A CHROMATIN-ASSOCIATED ACETYLTRANSFERASE"/>
    <property type="match status" value="1"/>
</dbReference>
<feature type="region of interest" description="Disordered" evidence="9">
    <location>
        <begin position="88"/>
        <end position="109"/>
    </location>
</feature>
<evidence type="ECO:0000256" key="10">
    <source>
        <dbReference type="SAM" id="Phobius"/>
    </source>
</evidence>
<dbReference type="OMA" id="HTDIRIQ"/>
<evidence type="ECO:0000256" key="3">
    <source>
        <dbReference type="ARBA" id="ARBA00022692"/>
    </source>
</evidence>
<accession>A0A1H6PJY2</accession>
<dbReference type="Proteomes" id="UP000256601">
    <property type="component" value="Unassembled WGS sequence"/>
</dbReference>
<organism evidence="11 13">
    <name type="scientific">Yarrowia lipolytica</name>
    <name type="common">Candida lipolytica</name>
    <dbReference type="NCBI Taxonomy" id="4952"/>
    <lineage>
        <taxon>Eukaryota</taxon>
        <taxon>Fungi</taxon>
        <taxon>Dikarya</taxon>
        <taxon>Ascomycota</taxon>
        <taxon>Saccharomycotina</taxon>
        <taxon>Dipodascomycetes</taxon>
        <taxon>Dipodascales</taxon>
        <taxon>Dipodascales incertae sedis</taxon>
        <taxon>Yarrowia</taxon>
    </lineage>
</organism>
<dbReference type="RefSeq" id="XP_002143025.1">
    <property type="nucleotide sequence ID" value="XM_002142989.1"/>
</dbReference>
<dbReference type="KEGG" id="yli:2909125"/>
<dbReference type="GO" id="GO:0005739">
    <property type="term" value="C:mitochondrion"/>
    <property type="evidence" value="ECO:0007669"/>
    <property type="project" value="UniProtKB-SubCell"/>
</dbReference>
<evidence type="ECO:0000256" key="1">
    <source>
        <dbReference type="ARBA" id="ARBA00004173"/>
    </source>
</evidence>
<proteinExistence type="predicted"/>
<evidence type="ECO:0000313" key="14">
    <source>
        <dbReference type="Proteomes" id="UP000256601"/>
    </source>
</evidence>
<dbReference type="VEuPathDB" id="FungiDB:YALI0_C01441g"/>
<dbReference type="Proteomes" id="UP000182444">
    <property type="component" value="Chromosome 1C"/>
</dbReference>
<evidence type="ECO:0000313" key="11">
    <source>
        <dbReference type="EMBL" id="AOW02194.1"/>
    </source>
</evidence>
<dbReference type="VEuPathDB" id="FungiDB:YALI1_C01993g"/>
<dbReference type="GeneID" id="2909125"/>
<sequence>MIYLPQLLLRSKKLSLVSSHISFSAGLRTLASKRRFGTQPMLQKESPVCEAPHMPGPTPYELRDDLLRLRRLKSEAGLDVDPVIELPAKETKGKSSDRNDKDKVAIGSQMNQTIPRAEGTSMPIDNAGLNTGNSIENKEVPDAGLFGAVGLDCSGITDNTTLDKEMNKYKEEEARDVRYYQYFNTYQVFDELKEGGFDDEQAHQMVGIIGDMVKYKIGDILENYFPMLDSDNEAYLFEAACSELRTEVQKMREADVNERQLEIDSFQKDMEEFEQDVNSLLIDMRNNIDILLSERKNENDEVLKHTDIRIQEVNNSIVVDANHRMKPVIEEFRWVLMRNGLFLIFSVAVMLLGTLYLWRVKTKFLEEEKRRAEEVDLNKTDLEKSMEDRMRDHEPIVDYLLNSNDTPNKVVH</sequence>
<evidence type="ECO:0000256" key="8">
    <source>
        <dbReference type="SAM" id="Coils"/>
    </source>
</evidence>
<comment type="subcellular location">
    <subcellularLocation>
        <location evidence="2">Membrane</location>
    </subcellularLocation>
    <subcellularLocation>
        <location evidence="1">Mitochondrion</location>
    </subcellularLocation>
</comment>
<reference evidence="12 14" key="2">
    <citation type="submission" date="2018-07" db="EMBL/GenBank/DDBJ databases">
        <title>Draft Genome Assemblies for Five Robust Yarrowia lipolytica Strains Exhibiting High Lipid Production and Pentose Sugar Utilization and Sugar Alcohol Secretion from Undetoxified Lignocellulosic Biomass Hydrolysates.</title>
        <authorList>
            <consortium name="DOE Joint Genome Institute"/>
            <person name="Walker C."/>
            <person name="Ryu S."/>
            <person name="Na H."/>
            <person name="Zane M."/>
            <person name="LaButti K."/>
            <person name="Lipzen A."/>
            <person name="Haridas S."/>
            <person name="Barry K."/>
            <person name="Grigoriev I.V."/>
            <person name="Quarterman J."/>
            <person name="Slininger P."/>
            <person name="Dien B."/>
            <person name="Trinh C.T."/>
        </authorList>
    </citation>
    <scope>NUCLEOTIDE SEQUENCE [LARGE SCALE GENOMIC DNA]</scope>
    <source>
        <strain evidence="12 14">YB392</strain>
    </source>
</reference>
<feature type="coiled-coil region" evidence="8">
    <location>
        <begin position="256"/>
        <end position="301"/>
    </location>
</feature>
<protein>
    <submittedName>
        <fullName evidence="11">Uncharacterized protein</fullName>
    </submittedName>
</protein>
<dbReference type="PANTHER" id="PTHR14360">
    <property type="entry name" value="PROTEIN FMP32, MITOCHONDRIAL"/>
    <property type="match status" value="1"/>
</dbReference>
<evidence type="ECO:0000256" key="4">
    <source>
        <dbReference type="ARBA" id="ARBA00022989"/>
    </source>
</evidence>
<dbReference type="AlphaFoldDB" id="A0A1H6PJY2"/>
<dbReference type="EMBL" id="KZ859035">
    <property type="protein sequence ID" value="RDW24428.1"/>
    <property type="molecule type" value="Genomic_DNA"/>
</dbReference>
<evidence type="ECO:0000256" key="2">
    <source>
        <dbReference type="ARBA" id="ARBA00004370"/>
    </source>
</evidence>
<keyword evidence="6" id="KW-0496">Mitochondrion</keyword>
<evidence type="ECO:0000256" key="5">
    <source>
        <dbReference type="ARBA" id="ARBA00023054"/>
    </source>
</evidence>
<keyword evidence="3 10" id="KW-0812">Transmembrane</keyword>
<dbReference type="EMBL" id="CP017555">
    <property type="protein sequence ID" value="AOW02194.1"/>
    <property type="molecule type" value="Genomic_DNA"/>
</dbReference>
<evidence type="ECO:0000313" key="13">
    <source>
        <dbReference type="Proteomes" id="UP000182444"/>
    </source>
</evidence>
<reference evidence="11 13" key="1">
    <citation type="journal article" date="2016" name="PLoS ONE">
        <title>Sequence Assembly of Yarrowia lipolytica Strain W29/CLIB89 Shows Transposable Element Diversity.</title>
        <authorList>
            <person name="Magnan C."/>
            <person name="Yu J."/>
            <person name="Chang I."/>
            <person name="Jahn E."/>
            <person name="Kanomata Y."/>
            <person name="Wu J."/>
            <person name="Zeller M."/>
            <person name="Oakes M."/>
            <person name="Baldi P."/>
            <person name="Sandmeyer S."/>
        </authorList>
    </citation>
    <scope>NUCLEOTIDE SEQUENCE [LARGE SCALE GENOMIC DNA]</scope>
    <source>
        <strain evidence="11">CLIB89</strain>
        <strain evidence="13">CLIB89(W29)</strain>
    </source>
</reference>